<keyword evidence="2" id="KW-1185">Reference proteome</keyword>
<name>A0A919E156_9ACTN</name>
<protein>
    <submittedName>
        <fullName evidence="1">Uncharacterized protein</fullName>
    </submittedName>
</protein>
<dbReference type="Proteomes" id="UP000630718">
    <property type="component" value="Unassembled WGS sequence"/>
</dbReference>
<evidence type="ECO:0000313" key="2">
    <source>
        <dbReference type="Proteomes" id="UP000630718"/>
    </source>
</evidence>
<dbReference type="RefSeq" id="WP_190204259.1">
    <property type="nucleotide sequence ID" value="NZ_BNBI01000005.1"/>
</dbReference>
<proteinExistence type="predicted"/>
<dbReference type="EMBL" id="BNBI01000005">
    <property type="protein sequence ID" value="GHE99386.1"/>
    <property type="molecule type" value="Genomic_DNA"/>
</dbReference>
<accession>A0A919E156</accession>
<gene>
    <name evidence="1" type="ORF">GCM10018772_24690</name>
</gene>
<organism evidence="1 2">
    <name type="scientific">Streptomyces fumanus</name>
    <dbReference type="NCBI Taxonomy" id="67302"/>
    <lineage>
        <taxon>Bacteria</taxon>
        <taxon>Bacillati</taxon>
        <taxon>Actinomycetota</taxon>
        <taxon>Actinomycetes</taxon>
        <taxon>Kitasatosporales</taxon>
        <taxon>Streptomycetaceae</taxon>
        <taxon>Streptomyces</taxon>
    </lineage>
</organism>
<reference evidence="1" key="2">
    <citation type="submission" date="2020-09" db="EMBL/GenBank/DDBJ databases">
        <authorList>
            <person name="Sun Q."/>
            <person name="Ohkuma M."/>
        </authorList>
    </citation>
    <scope>NUCLEOTIDE SEQUENCE</scope>
    <source>
        <strain evidence="1">JCM 4477</strain>
    </source>
</reference>
<evidence type="ECO:0000313" key="1">
    <source>
        <dbReference type="EMBL" id="GHE99386.1"/>
    </source>
</evidence>
<reference evidence="1" key="1">
    <citation type="journal article" date="2014" name="Int. J. Syst. Evol. Microbiol.">
        <title>Complete genome sequence of Corynebacterium casei LMG S-19264T (=DSM 44701T), isolated from a smear-ripened cheese.</title>
        <authorList>
            <consortium name="US DOE Joint Genome Institute (JGI-PGF)"/>
            <person name="Walter F."/>
            <person name="Albersmeier A."/>
            <person name="Kalinowski J."/>
            <person name="Ruckert C."/>
        </authorList>
    </citation>
    <scope>NUCLEOTIDE SEQUENCE</scope>
    <source>
        <strain evidence="1">JCM 4477</strain>
    </source>
</reference>
<dbReference type="AlphaFoldDB" id="A0A919E156"/>
<sequence length="49" mass="5268">MAAGLVVQLAESATENATLKSENEHLKSENNYLRSATGAGKTLNSYRDL</sequence>
<comment type="caution">
    <text evidence="1">The sequence shown here is derived from an EMBL/GenBank/DDBJ whole genome shotgun (WGS) entry which is preliminary data.</text>
</comment>